<dbReference type="Proteomes" id="UP000483078">
    <property type="component" value="Unassembled WGS sequence"/>
</dbReference>
<dbReference type="GO" id="GO:0003700">
    <property type="term" value="F:DNA-binding transcription factor activity"/>
    <property type="evidence" value="ECO:0007669"/>
    <property type="project" value="InterPro"/>
</dbReference>
<gene>
    <name evidence="5" type="ORF">FH759_14890</name>
</gene>
<dbReference type="InterPro" id="IPR023187">
    <property type="entry name" value="Tscrpt_reg_MarR-type_CS"/>
</dbReference>
<evidence type="ECO:0000256" key="1">
    <source>
        <dbReference type="ARBA" id="ARBA00023015"/>
    </source>
</evidence>
<dbReference type="InterPro" id="IPR036388">
    <property type="entry name" value="WH-like_DNA-bd_sf"/>
</dbReference>
<dbReference type="PROSITE" id="PS50995">
    <property type="entry name" value="HTH_MARR_2"/>
    <property type="match status" value="1"/>
</dbReference>
<organism evidence="5 6">
    <name type="scientific">Sediminimonas qiaohouensis</name>
    <dbReference type="NCBI Taxonomy" id="552061"/>
    <lineage>
        <taxon>Bacteria</taxon>
        <taxon>Pseudomonadati</taxon>
        <taxon>Pseudomonadota</taxon>
        <taxon>Alphaproteobacteria</taxon>
        <taxon>Rhodobacterales</taxon>
        <taxon>Roseobacteraceae</taxon>
        <taxon>Sediminimonas</taxon>
    </lineage>
</organism>
<evidence type="ECO:0000313" key="6">
    <source>
        <dbReference type="Proteomes" id="UP000483078"/>
    </source>
</evidence>
<dbReference type="SUPFAM" id="SSF46785">
    <property type="entry name" value="Winged helix' DNA-binding domain"/>
    <property type="match status" value="1"/>
</dbReference>
<evidence type="ECO:0000256" key="3">
    <source>
        <dbReference type="ARBA" id="ARBA00023163"/>
    </source>
</evidence>
<reference evidence="5 6" key="1">
    <citation type="submission" date="2019-06" db="EMBL/GenBank/DDBJ databases">
        <title>Enrichment of Autotrophic Halophilic Microorganisms from Red Sea Brine Pool Using Microbial Electrosynthesis System.</title>
        <authorList>
            <person name="Alqahtani M.F."/>
            <person name="Bajracharya S."/>
            <person name="Katuri K.P."/>
            <person name="Ali M."/>
            <person name="Saikaly P.E."/>
        </authorList>
    </citation>
    <scope>NUCLEOTIDE SEQUENCE [LARGE SCALE GENOMIC DNA]</scope>
    <source>
        <strain evidence="5">MES6</strain>
    </source>
</reference>
<proteinExistence type="predicted"/>
<keyword evidence="2" id="KW-0238">DNA-binding</keyword>
<keyword evidence="3" id="KW-0804">Transcription</keyword>
<dbReference type="AlphaFoldDB" id="A0A7C9HKS1"/>
<dbReference type="GO" id="GO:0003677">
    <property type="term" value="F:DNA binding"/>
    <property type="evidence" value="ECO:0007669"/>
    <property type="project" value="UniProtKB-KW"/>
</dbReference>
<evidence type="ECO:0000313" key="5">
    <source>
        <dbReference type="EMBL" id="MTJ05952.1"/>
    </source>
</evidence>
<keyword evidence="1" id="KW-0805">Transcription regulation</keyword>
<dbReference type="PANTHER" id="PTHR42756">
    <property type="entry name" value="TRANSCRIPTIONAL REGULATOR, MARR"/>
    <property type="match status" value="1"/>
</dbReference>
<protein>
    <submittedName>
        <fullName evidence="5">MarR family transcriptional regulator</fullName>
    </submittedName>
</protein>
<name>A0A7C9HKS1_9RHOB</name>
<dbReference type="EMBL" id="VENJ01000031">
    <property type="protein sequence ID" value="MTJ05952.1"/>
    <property type="molecule type" value="Genomic_DNA"/>
</dbReference>
<comment type="caution">
    <text evidence="5">The sequence shown here is derived from an EMBL/GenBank/DDBJ whole genome shotgun (WGS) entry which is preliminary data.</text>
</comment>
<dbReference type="RefSeq" id="WP_273251135.1">
    <property type="nucleotide sequence ID" value="NZ_VENJ01000031.1"/>
</dbReference>
<dbReference type="PRINTS" id="PR00598">
    <property type="entry name" value="HTHMARR"/>
</dbReference>
<dbReference type="PROSITE" id="PS01117">
    <property type="entry name" value="HTH_MARR_1"/>
    <property type="match status" value="1"/>
</dbReference>
<feature type="domain" description="HTH marR-type" evidence="4">
    <location>
        <begin position="10"/>
        <end position="142"/>
    </location>
</feature>
<evidence type="ECO:0000256" key="2">
    <source>
        <dbReference type="ARBA" id="ARBA00023125"/>
    </source>
</evidence>
<dbReference type="InterPro" id="IPR036390">
    <property type="entry name" value="WH_DNA-bd_sf"/>
</dbReference>
<evidence type="ECO:0000259" key="4">
    <source>
        <dbReference type="PROSITE" id="PS50995"/>
    </source>
</evidence>
<dbReference type="SMART" id="SM00347">
    <property type="entry name" value="HTH_MARR"/>
    <property type="match status" value="1"/>
</dbReference>
<dbReference type="Gene3D" id="1.10.10.10">
    <property type="entry name" value="Winged helix-like DNA-binding domain superfamily/Winged helix DNA-binding domain"/>
    <property type="match status" value="1"/>
</dbReference>
<accession>A0A7C9HKS1</accession>
<dbReference type="Pfam" id="PF12802">
    <property type="entry name" value="MarR_2"/>
    <property type="match status" value="1"/>
</dbReference>
<dbReference type="InterPro" id="IPR000835">
    <property type="entry name" value="HTH_MarR-typ"/>
</dbReference>
<sequence>MTTTGPYRLHASLGYHLSLAARLQERRLDEQLRTLGLTRTSWCILLAVGNEGLCQPSDIASFVGVDRTATSRALRQMESQGLLARKSGTGDRRTRRVELTDLGRDRIAKATPYARENARKLSAALAEGEEAELMRLLCKLQRAEDVVLKTL</sequence>
<dbReference type="PANTHER" id="PTHR42756:SF1">
    <property type="entry name" value="TRANSCRIPTIONAL REPRESSOR OF EMRAB OPERON"/>
    <property type="match status" value="1"/>
</dbReference>